<reference evidence="2" key="1">
    <citation type="submission" date="2021-11" db="EMBL/GenBank/DDBJ databases">
        <authorList>
            <person name="Schell T."/>
        </authorList>
    </citation>
    <scope>NUCLEOTIDE SEQUENCE</scope>
    <source>
        <strain evidence="2">M5</strain>
    </source>
</reference>
<dbReference type="InterPro" id="IPR012340">
    <property type="entry name" value="NA-bd_OB-fold"/>
</dbReference>
<dbReference type="Gene3D" id="2.40.50.140">
    <property type="entry name" value="Nucleic acid-binding proteins"/>
    <property type="match status" value="1"/>
</dbReference>
<accession>A0A8J2RKZ9</accession>
<evidence type="ECO:0000313" key="3">
    <source>
        <dbReference type="Proteomes" id="UP000789390"/>
    </source>
</evidence>
<dbReference type="AlphaFoldDB" id="A0A8J2RKZ9"/>
<proteinExistence type="predicted"/>
<dbReference type="Proteomes" id="UP000789390">
    <property type="component" value="Unassembled WGS sequence"/>
</dbReference>
<dbReference type="SUPFAM" id="SSF141571">
    <property type="entry name" value="Pentapeptide repeat-like"/>
    <property type="match status" value="1"/>
</dbReference>
<evidence type="ECO:0000313" key="2">
    <source>
        <dbReference type="EMBL" id="CAH0101690.1"/>
    </source>
</evidence>
<comment type="caution">
    <text evidence="2">The sequence shown here is derived from an EMBL/GenBank/DDBJ whole genome shotgun (WGS) entry which is preliminary data.</text>
</comment>
<name>A0A8J2RKZ9_9CRUS</name>
<protein>
    <submittedName>
        <fullName evidence="2">Uncharacterized protein</fullName>
    </submittedName>
</protein>
<evidence type="ECO:0000256" key="1">
    <source>
        <dbReference type="SAM" id="MobiDB-lite"/>
    </source>
</evidence>
<dbReference type="OrthoDB" id="6364159at2759"/>
<organism evidence="2 3">
    <name type="scientific">Daphnia galeata</name>
    <dbReference type="NCBI Taxonomy" id="27404"/>
    <lineage>
        <taxon>Eukaryota</taxon>
        <taxon>Metazoa</taxon>
        <taxon>Ecdysozoa</taxon>
        <taxon>Arthropoda</taxon>
        <taxon>Crustacea</taxon>
        <taxon>Branchiopoda</taxon>
        <taxon>Diplostraca</taxon>
        <taxon>Cladocera</taxon>
        <taxon>Anomopoda</taxon>
        <taxon>Daphniidae</taxon>
        <taxon>Daphnia</taxon>
    </lineage>
</organism>
<gene>
    <name evidence="2" type="ORF">DGAL_LOCUS4028</name>
</gene>
<sequence length="259" mass="30258">MDLWQQRLIVNKVYDVSNFKVLESEQRYSRIRPGKYQINFDKWTKCDAVGDSELIPNFPVLNWQLKSFSEIQTMNPRSEEVIIVDIFGLYVDCSYPGISENQQMVMCNELGGKRVIIDKIQLILGQLGNYKEVLVKGKTILRLKGIKMWSFETPLQADVLTSSDDCLPLAFKEWLEEIFDSDDENNQEKDLLKEIGLKESDLNESDLKESDLKEIDLKERELKEKDLKQKDLKQKDLKQKDLKQKDLEGKKDQLSEENN</sequence>
<keyword evidence="3" id="KW-1185">Reference proteome</keyword>
<feature type="region of interest" description="Disordered" evidence="1">
    <location>
        <begin position="238"/>
        <end position="259"/>
    </location>
</feature>
<dbReference type="EMBL" id="CAKKLH010000065">
    <property type="protein sequence ID" value="CAH0101690.1"/>
    <property type="molecule type" value="Genomic_DNA"/>
</dbReference>